<feature type="region of interest" description="Disordered" evidence="1">
    <location>
        <begin position="1"/>
        <end position="22"/>
    </location>
</feature>
<feature type="region of interest" description="Disordered" evidence="1">
    <location>
        <begin position="47"/>
        <end position="88"/>
    </location>
</feature>
<evidence type="ECO:0000313" key="2">
    <source>
        <dbReference type="EMBL" id="SNR93498.1"/>
    </source>
</evidence>
<dbReference type="AlphaFoldDB" id="A0A239AEP3"/>
<gene>
    <name evidence="2" type="ORF">SAMN06265360_1373</name>
</gene>
<dbReference type="EMBL" id="FZNW01000037">
    <property type="protein sequence ID" value="SNR93498.1"/>
    <property type="molecule type" value="Genomic_DNA"/>
</dbReference>
<dbReference type="Proteomes" id="UP000198348">
    <property type="component" value="Unassembled WGS sequence"/>
</dbReference>
<evidence type="ECO:0000313" key="3">
    <source>
        <dbReference type="Proteomes" id="UP000198348"/>
    </source>
</evidence>
<sequence length="88" mass="8752">MTSTELDPAQPTGLAPPLEVIPEPARPARASLVRYLSPIGGPFGACAGLSDVTRPRARGPGGSPHAPRPGGRGGTSEASGPEGAALMK</sequence>
<reference evidence="2 3" key="1">
    <citation type="submission" date="2017-06" db="EMBL/GenBank/DDBJ databases">
        <authorList>
            <person name="Kim H.J."/>
            <person name="Triplett B.A."/>
        </authorList>
    </citation>
    <scope>NUCLEOTIDE SEQUENCE [LARGE SCALE GENOMIC DNA]</scope>
    <source>
        <strain evidence="2 3">DSM 45207</strain>
    </source>
</reference>
<name>A0A239AEP3_9PSEU</name>
<evidence type="ECO:0000256" key="1">
    <source>
        <dbReference type="SAM" id="MobiDB-lite"/>
    </source>
</evidence>
<keyword evidence="3" id="KW-1185">Reference proteome</keyword>
<accession>A0A239AEP3</accession>
<protein>
    <submittedName>
        <fullName evidence="2">Uncharacterized protein</fullName>
    </submittedName>
</protein>
<organism evidence="2 3">
    <name type="scientific">Haloechinothrix alba</name>
    <dbReference type="NCBI Taxonomy" id="664784"/>
    <lineage>
        <taxon>Bacteria</taxon>
        <taxon>Bacillati</taxon>
        <taxon>Actinomycetota</taxon>
        <taxon>Actinomycetes</taxon>
        <taxon>Pseudonocardiales</taxon>
        <taxon>Pseudonocardiaceae</taxon>
        <taxon>Haloechinothrix</taxon>
    </lineage>
</organism>
<proteinExistence type="predicted"/>